<proteinExistence type="predicted"/>
<dbReference type="Proteomes" id="UP000661858">
    <property type="component" value="Unassembled WGS sequence"/>
</dbReference>
<dbReference type="SUPFAM" id="SSF48452">
    <property type="entry name" value="TPR-like"/>
    <property type="match status" value="2"/>
</dbReference>
<dbReference type="Gene3D" id="3.40.50.300">
    <property type="entry name" value="P-loop containing nucleotide triphosphate hydrolases"/>
    <property type="match status" value="1"/>
</dbReference>
<evidence type="ECO:0000313" key="2">
    <source>
        <dbReference type="EMBL" id="MBL1085733.1"/>
    </source>
</evidence>
<dbReference type="SUPFAM" id="SSF52540">
    <property type="entry name" value="P-loop containing nucleoside triphosphate hydrolases"/>
    <property type="match status" value="1"/>
</dbReference>
<protein>
    <submittedName>
        <fullName evidence="2">Tetratricopeptide repeat protein</fullName>
    </submittedName>
</protein>
<dbReference type="PANTHER" id="PTHR47691:SF3">
    <property type="entry name" value="HTH-TYPE TRANSCRIPTIONAL REGULATOR RV0890C-RELATED"/>
    <property type="match status" value="1"/>
</dbReference>
<sequence>MSDHVDFQGGKFTGPVIGKAEYKQQAPAPTALDALPPPAAGFTGRDQELARLRAALDPSAADAEQAVLVTAVSGLGGIGKTALAVQAAYAAREAGWFPGGVLFVDLHGYDDVPVTADQALQSLLRALGVEPEHIPATADERAALYRSVLAGREAVLIVADNASSPEQVRPLLPGGVRHRVLVTSRDRLAQLGARLVPLDQLTPGAAYELLDRALRIADPEDNRVVEETDAAARLAGLCGYLPLALQIAVALLAEDPGKSAAELAGELGASYDRLAALDDGDRSVRAAFDLSYRRLPADEARLLRLLALAPGPEVSEEVAAVLAGEKEPPLAGLRALARAHLVERGNDAGCWRMHDLVREFGAGELTGDVKTVDEARHRLLVHYYHWADAADDRLRWLPGKPEPERFATRAEALVWFDRERAGLVAAAQWGRSERYASVAVRLALCLGTYFEWRRHWDDLITVSSAAQEAAHDAGDRKNEAMALINLGNALVVAGRPEESVDATLRGRDLCRSLGDREGEAAAWNNLGLALRDLGHIDDAVDAHTRSRDLCHRLGDREGEAMAWNNLGLAQEEADRVADGINAYTRALALSQTIGDRQIEATVWNNLGNALEAVGRVDEALQAYGKDLQFCLEFEHWYGAGQSLDNLALALGSLGHFEDASAHYLRAAGAYTRANAPREAAEARVRAAALTAPEEPTDTPAPVAPPARTTDSVPPGPPPPGVPGTGGP</sequence>
<dbReference type="GO" id="GO:0043531">
    <property type="term" value="F:ADP binding"/>
    <property type="evidence" value="ECO:0007669"/>
    <property type="project" value="InterPro"/>
</dbReference>
<evidence type="ECO:0000313" key="3">
    <source>
        <dbReference type="Proteomes" id="UP000661858"/>
    </source>
</evidence>
<dbReference type="Gene3D" id="1.25.40.10">
    <property type="entry name" value="Tetratricopeptide repeat domain"/>
    <property type="match status" value="1"/>
</dbReference>
<dbReference type="SMART" id="SM00028">
    <property type="entry name" value="TPR"/>
    <property type="match status" value="5"/>
</dbReference>
<dbReference type="AlphaFoldDB" id="A0A937ENL6"/>
<evidence type="ECO:0000256" key="1">
    <source>
        <dbReference type="SAM" id="MobiDB-lite"/>
    </source>
</evidence>
<dbReference type="EMBL" id="JAERRK010000018">
    <property type="protein sequence ID" value="MBL1085733.1"/>
    <property type="molecule type" value="Genomic_DNA"/>
</dbReference>
<dbReference type="RefSeq" id="WP_201841244.1">
    <property type="nucleotide sequence ID" value="NZ_JAERRK010000018.1"/>
</dbReference>
<dbReference type="InterPro" id="IPR019734">
    <property type="entry name" value="TPR_rpt"/>
</dbReference>
<keyword evidence="3" id="KW-1185">Reference proteome</keyword>
<dbReference type="InterPro" id="IPR011990">
    <property type="entry name" value="TPR-like_helical_dom_sf"/>
</dbReference>
<feature type="region of interest" description="Disordered" evidence="1">
    <location>
        <begin position="682"/>
        <end position="727"/>
    </location>
</feature>
<dbReference type="PANTHER" id="PTHR47691">
    <property type="entry name" value="REGULATOR-RELATED"/>
    <property type="match status" value="1"/>
</dbReference>
<organism evidence="2 3">
    <name type="scientific">Streptomyces actinomycinicus</name>
    <dbReference type="NCBI Taxonomy" id="1695166"/>
    <lineage>
        <taxon>Bacteria</taxon>
        <taxon>Bacillati</taxon>
        <taxon>Actinomycetota</taxon>
        <taxon>Actinomycetes</taxon>
        <taxon>Kitasatosporales</taxon>
        <taxon>Streptomycetaceae</taxon>
        <taxon>Streptomyces</taxon>
    </lineage>
</organism>
<gene>
    <name evidence="2" type="ORF">JK359_27845</name>
</gene>
<comment type="caution">
    <text evidence="2">The sequence shown here is derived from an EMBL/GenBank/DDBJ whole genome shotgun (WGS) entry which is preliminary data.</text>
</comment>
<feature type="compositionally biased region" description="Low complexity" evidence="1">
    <location>
        <begin position="685"/>
        <end position="712"/>
    </location>
</feature>
<dbReference type="PRINTS" id="PR00364">
    <property type="entry name" value="DISEASERSIST"/>
</dbReference>
<name>A0A937ENL6_9ACTN</name>
<dbReference type="Pfam" id="PF13424">
    <property type="entry name" value="TPR_12"/>
    <property type="match status" value="2"/>
</dbReference>
<accession>A0A937ENL6</accession>
<reference evidence="2" key="1">
    <citation type="submission" date="2021-01" db="EMBL/GenBank/DDBJ databases">
        <title>WGS of actinomycetes isolated from Thailand.</title>
        <authorList>
            <person name="Thawai C."/>
        </authorList>
    </citation>
    <scope>NUCLEOTIDE SEQUENCE</scope>
    <source>
        <strain evidence="2">RCU-197</strain>
    </source>
</reference>
<dbReference type="InterPro" id="IPR027417">
    <property type="entry name" value="P-loop_NTPase"/>
</dbReference>